<protein>
    <recommendedName>
        <fullName evidence="3">NACHT domain-containing protein</fullName>
    </recommendedName>
</protein>
<proteinExistence type="predicted"/>
<reference evidence="2" key="1">
    <citation type="journal article" date="2019" name="Mol. Biol. Evol.">
        <title>Blast fungal genomes show frequent chromosomal changes, gene gains and losses, and effector gene turnover.</title>
        <authorList>
            <person name="Gomez Luciano L.B."/>
            <person name="Jason Tsai I."/>
            <person name="Chuma I."/>
            <person name="Tosa Y."/>
            <person name="Chen Y.H."/>
            <person name="Li J.Y."/>
            <person name="Li M.Y."/>
            <person name="Jade Lu M.Y."/>
            <person name="Nakayashiki H."/>
            <person name="Li W.H."/>
        </authorList>
    </citation>
    <scope>NUCLEOTIDE SEQUENCE</scope>
    <source>
        <strain evidence="2">NI907</strain>
    </source>
</reference>
<dbReference type="PANTHER" id="PTHR10039:SF15">
    <property type="entry name" value="NACHT DOMAIN-CONTAINING PROTEIN"/>
    <property type="match status" value="1"/>
</dbReference>
<evidence type="ECO:0008006" key="3">
    <source>
        <dbReference type="Google" id="ProtNLM"/>
    </source>
</evidence>
<reference evidence="2" key="3">
    <citation type="submission" date="2025-08" db="UniProtKB">
        <authorList>
            <consortium name="RefSeq"/>
        </authorList>
    </citation>
    <scope>IDENTIFICATION</scope>
    <source>
        <strain evidence="2">NI907</strain>
    </source>
</reference>
<dbReference type="AlphaFoldDB" id="A0A6P8BJH7"/>
<organism evidence="1 2">
    <name type="scientific">Pyricularia grisea</name>
    <name type="common">Crabgrass-specific blast fungus</name>
    <name type="synonym">Magnaporthe grisea</name>
    <dbReference type="NCBI Taxonomy" id="148305"/>
    <lineage>
        <taxon>Eukaryota</taxon>
        <taxon>Fungi</taxon>
        <taxon>Dikarya</taxon>
        <taxon>Ascomycota</taxon>
        <taxon>Pezizomycotina</taxon>
        <taxon>Sordariomycetes</taxon>
        <taxon>Sordariomycetidae</taxon>
        <taxon>Magnaporthales</taxon>
        <taxon>Pyriculariaceae</taxon>
        <taxon>Pyricularia</taxon>
    </lineage>
</organism>
<evidence type="ECO:0000313" key="2">
    <source>
        <dbReference type="RefSeq" id="XP_030987473.1"/>
    </source>
</evidence>
<reference evidence="2" key="2">
    <citation type="submission" date="2019-10" db="EMBL/GenBank/DDBJ databases">
        <authorList>
            <consortium name="NCBI Genome Project"/>
        </authorList>
    </citation>
    <scope>NUCLEOTIDE SEQUENCE</scope>
    <source>
        <strain evidence="2">NI907</strain>
    </source>
</reference>
<dbReference type="RefSeq" id="XP_030987473.1">
    <property type="nucleotide sequence ID" value="XM_031121472.1"/>
</dbReference>
<evidence type="ECO:0000313" key="1">
    <source>
        <dbReference type="Proteomes" id="UP000515153"/>
    </source>
</evidence>
<dbReference type="GeneID" id="41956386"/>
<name>A0A6P8BJH7_PYRGI</name>
<dbReference type="KEGG" id="pgri:PgNI_01400"/>
<dbReference type="PANTHER" id="PTHR10039">
    <property type="entry name" value="AMELOGENIN"/>
    <property type="match status" value="1"/>
</dbReference>
<keyword evidence="1" id="KW-1185">Reference proteome</keyword>
<gene>
    <name evidence="2" type="ORF">PgNI_01400</name>
</gene>
<dbReference type="Proteomes" id="UP000515153">
    <property type="component" value="Unplaced"/>
</dbReference>
<accession>A0A6P8BJH7</accession>
<sequence>MTTPRNDPFARAPSKAELLEIIWQCLPHLPNLNCVLDGVDECTENEALARQVAEWCSGSPLKAVLFSRPNIQILRRSVRPESQVQLASDVLGNDIRLYAELAVNELFEQGLLPEDMDKSNIISHLTQRAEGMFLWVRLMVSYLNSPGMTRSERRSAIMEHACEGLDGLNSILDLARWAPTWTVYARLSSELKEALYPDDGWDLEDHNMQRLDHALIVVCCGLLEKSTNDRFQFIHLTALDFAQRASTHTKLQLAWNPKTSFTTRYSYQIFWSGDSRYIAFMDTGIRSRIFLGIYSKGPLNEPVKLVNSGTMPVPIDVIPSSCAFHPTVPLFLYQSDNSIFLWKFGQVGSISIHFHKLPVWRDIPGYCPPKEASICFSSCETSIAITHHGRAWPELMEVPAELLGRHDSLGKRPLSDEYNEPTTSKRLRSANTGHTEITMTFSKLPTAISTAVGLHQDAAAGGSATMLQNNGTQELTILNGDAELTRKISVARLPEYISMRSTSSEPKYPCRLMVTSKPEGVYCSGETAAATHLPLVVRKDIRALKVKKYPVRLRDSTHGSDQNSDG</sequence>